<dbReference type="Proteomes" id="UP000318878">
    <property type="component" value="Unassembled WGS sequence"/>
</dbReference>
<evidence type="ECO:0000313" key="3">
    <source>
        <dbReference type="Proteomes" id="UP000318878"/>
    </source>
</evidence>
<gene>
    <name evidence="2" type="ORF">Enr8_26080</name>
</gene>
<dbReference type="EMBL" id="SJPF01000003">
    <property type="protein sequence ID" value="TWT32802.1"/>
    <property type="molecule type" value="Genomic_DNA"/>
</dbReference>
<reference evidence="2 3" key="1">
    <citation type="submission" date="2019-02" db="EMBL/GenBank/DDBJ databases">
        <title>Deep-cultivation of Planctomycetes and their phenomic and genomic characterization uncovers novel biology.</title>
        <authorList>
            <person name="Wiegand S."/>
            <person name="Jogler M."/>
            <person name="Boedeker C."/>
            <person name="Pinto D."/>
            <person name="Vollmers J."/>
            <person name="Rivas-Marin E."/>
            <person name="Kohn T."/>
            <person name="Peeters S.H."/>
            <person name="Heuer A."/>
            <person name="Rast P."/>
            <person name="Oberbeckmann S."/>
            <person name="Bunk B."/>
            <person name="Jeske O."/>
            <person name="Meyerdierks A."/>
            <person name="Storesund J.E."/>
            <person name="Kallscheuer N."/>
            <person name="Luecker S."/>
            <person name="Lage O.M."/>
            <person name="Pohl T."/>
            <person name="Merkel B.J."/>
            <person name="Hornburger P."/>
            <person name="Mueller R.-W."/>
            <person name="Bruemmer F."/>
            <person name="Labrenz M."/>
            <person name="Spormann A.M."/>
            <person name="Op Den Camp H."/>
            <person name="Overmann J."/>
            <person name="Amann R."/>
            <person name="Jetten M.S.M."/>
            <person name="Mascher T."/>
            <person name="Medema M.H."/>
            <person name="Devos D.P."/>
            <person name="Kaster A.-K."/>
            <person name="Ovreas L."/>
            <person name="Rohde M."/>
            <person name="Galperin M.Y."/>
            <person name="Jogler C."/>
        </authorList>
    </citation>
    <scope>NUCLEOTIDE SEQUENCE [LARGE SCALE GENOMIC DNA]</scope>
    <source>
        <strain evidence="2 3">Enr8</strain>
    </source>
</reference>
<proteinExistence type="predicted"/>
<evidence type="ECO:0000313" key="2">
    <source>
        <dbReference type="EMBL" id="TWT32802.1"/>
    </source>
</evidence>
<dbReference type="RefSeq" id="WP_146432107.1">
    <property type="nucleotide sequence ID" value="NZ_SJPF01000003.1"/>
</dbReference>
<evidence type="ECO:0008006" key="4">
    <source>
        <dbReference type="Google" id="ProtNLM"/>
    </source>
</evidence>
<evidence type="ECO:0000256" key="1">
    <source>
        <dbReference type="SAM" id="SignalP"/>
    </source>
</evidence>
<comment type="caution">
    <text evidence="2">The sequence shown here is derived from an EMBL/GenBank/DDBJ whole genome shotgun (WGS) entry which is preliminary data.</text>
</comment>
<keyword evidence="3" id="KW-1185">Reference proteome</keyword>
<protein>
    <recommendedName>
        <fullName evidence="4">Carboxypeptidase regulatory-like domain-containing protein</fullName>
    </recommendedName>
</protein>
<feature type="signal peptide" evidence="1">
    <location>
        <begin position="1"/>
        <end position="21"/>
    </location>
</feature>
<name>A0A5C5V4Z8_9BACT</name>
<accession>A0A5C5V4Z8</accession>
<organism evidence="2 3">
    <name type="scientific">Blastopirellula retiformator</name>
    <dbReference type="NCBI Taxonomy" id="2527970"/>
    <lineage>
        <taxon>Bacteria</taxon>
        <taxon>Pseudomonadati</taxon>
        <taxon>Planctomycetota</taxon>
        <taxon>Planctomycetia</taxon>
        <taxon>Pirellulales</taxon>
        <taxon>Pirellulaceae</taxon>
        <taxon>Blastopirellula</taxon>
    </lineage>
</organism>
<dbReference type="PROSITE" id="PS51257">
    <property type="entry name" value="PROKAR_LIPOPROTEIN"/>
    <property type="match status" value="1"/>
</dbReference>
<sequence precursor="true">MNFKSFLIVAIALMTLGCNSAKDMGPTGRVSGVLKNNGRILSPATQVVFLHSLNGTAAYGGTDEQGAFSIDSLNDGDLPIGVYRVMIQPPESQLGMEDELSAEEMLENSAKPKKQVAEFPFKYRQLSTSGLEFDVKEGDNQFLIDLK</sequence>
<feature type="chain" id="PRO_5023072750" description="Carboxypeptidase regulatory-like domain-containing protein" evidence="1">
    <location>
        <begin position="22"/>
        <end position="147"/>
    </location>
</feature>
<dbReference type="OrthoDB" id="275291at2"/>
<dbReference type="AlphaFoldDB" id="A0A5C5V4Z8"/>
<keyword evidence="1" id="KW-0732">Signal</keyword>